<proteinExistence type="predicted"/>
<evidence type="ECO:0008006" key="4">
    <source>
        <dbReference type="Google" id="ProtNLM"/>
    </source>
</evidence>
<keyword evidence="3" id="KW-1185">Reference proteome</keyword>
<evidence type="ECO:0000256" key="1">
    <source>
        <dbReference type="SAM" id="MobiDB-lite"/>
    </source>
</evidence>
<organism evidence="2 3">
    <name type="scientific">Collibacillus ludicampi</name>
    <dbReference type="NCBI Taxonomy" id="2771369"/>
    <lineage>
        <taxon>Bacteria</taxon>
        <taxon>Bacillati</taxon>
        <taxon>Bacillota</taxon>
        <taxon>Bacilli</taxon>
        <taxon>Bacillales</taxon>
        <taxon>Alicyclobacillaceae</taxon>
        <taxon>Collibacillus</taxon>
    </lineage>
</organism>
<gene>
    <name evidence="2" type="ORF">DNHGIG_28010</name>
</gene>
<evidence type="ECO:0000313" key="3">
    <source>
        <dbReference type="Proteomes" id="UP001057291"/>
    </source>
</evidence>
<sequence length="96" mass="10277">MFRRIFNTSSPLGIALTVAGVVLALSPEARQAARRMLVKGTAAILGVVDQVKEVSANMSPEVQRSADFLDDAKSSVTHSGEASEHLHGNENHTQLH</sequence>
<accession>A0AAV4LHF2</accession>
<evidence type="ECO:0000313" key="2">
    <source>
        <dbReference type="EMBL" id="GIM47252.1"/>
    </source>
</evidence>
<dbReference type="RefSeq" id="WP_282200265.1">
    <property type="nucleotide sequence ID" value="NZ_BOQE01000001.1"/>
</dbReference>
<comment type="caution">
    <text evidence="2">The sequence shown here is derived from an EMBL/GenBank/DDBJ whole genome shotgun (WGS) entry which is preliminary data.</text>
</comment>
<feature type="compositionally biased region" description="Basic and acidic residues" evidence="1">
    <location>
        <begin position="81"/>
        <end position="90"/>
    </location>
</feature>
<reference evidence="2" key="1">
    <citation type="journal article" date="2023" name="Int. J. Syst. Evol. Microbiol.">
        <title>Collibacillus ludicampi gen. nov., sp. nov., a new soil bacterium of the family Alicyclobacillaceae.</title>
        <authorList>
            <person name="Jojima T."/>
            <person name="Ioku Y."/>
            <person name="Fukuta Y."/>
            <person name="Shirasaka N."/>
            <person name="Matsumura Y."/>
            <person name="Mori M."/>
        </authorList>
    </citation>
    <scope>NUCLEOTIDE SEQUENCE</scope>
    <source>
        <strain evidence="2">TP075</strain>
    </source>
</reference>
<name>A0AAV4LHF2_9BACL</name>
<dbReference type="AlphaFoldDB" id="A0AAV4LHF2"/>
<dbReference type="EMBL" id="BOQE01000001">
    <property type="protein sequence ID" value="GIM47252.1"/>
    <property type="molecule type" value="Genomic_DNA"/>
</dbReference>
<dbReference type="Proteomes" id="UP001057291">
    <property type="component" value="Unassembled WGS sequence"/>
</dbReference>
<feature type="region of interest" description="Disordered" evidence="1">
    <location>
        <begin position="63"/>
        <end position="96"/>
    </location>
</feature>
<protein>
    <recommendedName>
        <fullName evidence="4">YtxH domain-containing protein</fullName>
    </recommendedName>
</protein>